<comment type="similarity">
    <text evidence="1">Belongs to the short-chain dehydrogenases/reductases (SDR) family.</text>
</comment>
<dbReference type="EMBL" id="JTDN01000001">
    <property type="protein sequence ID" value="KHL25404.1"/>
    <property type="molecule type" value="Genomic_DNA"/>
</dbReference>
<dbReference type="SUPFAM" id="SSF51735">
    <property type="entry name" value="NAD(P)-binding Rossmann-fold domains"/>
    <property type="match status" value="1"/>
</dbReference>
<accession>A0A0B2BVD8</accession>
<sequence>MPSATRILVIGASGGLGSALANHYAAPGVRLLLWGRDEARLRAVAASCTAAGATADIRSQDLADLPAALAALAEDDAAEAIGLAVFAAGLGDIRAPGDLVEDAALVARLAAINFTAPTVLAAALADRMTARGSGRIVLVGSAAAFHALPFAAAYAGTKAGLARFADALRLAVREHGVTVTLVSPGFIDTAAGRQVPGPRPVLLQPDAAAARIARAAERGVAHAIMPWPFAALRLFDRLLPRPLRDRLLLSLAPPPRGARGSGG</sequence>
<dbReference type="PROSITE" id="PS00061">
    <property type="entry name" value="ADH_SHORT"/>
    <property type="match status" value="1"/>
</dbReference>
<name>A0A0B2BVD8_9SPHN</name>
<dbReference type="GO" id="GO:0016491">
    <property type="term" value="F:oxidoreductase activity"/>
    <property type="evidence" value="ECO:0007669"/>
    <property type="project" value="UniProtKB-KW"/>
</dbReference>
<evidence type="ECO:0000256" key="2">
    <source>
        <dbReference type="ARBA" id="ARBA00023002"/>
    </source>
</evidence>
<dbReference type="RefSeq" id="WP_039093736.1">
    <property type="nucleotide sequence ID" value="NZ_JTDN01000001.1"/>
</dbReference>
<organism evidence="3 4">
    <name type="scientific">Croceibacterium mercuriale</name>
    <dbReference type="NCBI Taxonomy" id="1572751"/>
    <lineage>
        <taxon>Bacteria</taxon>
        <taxon>Pseudomonadati</taxon>
        <taxon>Pseudomonadota</taxon>
        <taxon>Alphaproteobacteria</taxon>
        <taxon>Sphingomonadales</taxon>
        <taxon>Erythrobacteraceae</taxon>
        <taxon>Croceibacterium</taxon>
    </lineage>
</organism>
<dbReference type="Proteomes" id="UP000030988">
    <property type="component" value="Unassembled WGS sequence"/>
</dbReference>
<dbReference type="PANTHER" id="PTHR44196:SF1">
    <property type="entry name" value="DEHYDROGENASE_REDUCTASE SDR FAMILY MEMBER 7B"/>
    <property type="match status" value="1"/>
</dbReference>
<dbReference type="OrthoDB" id="335726at2"/>
<dbReference type="Gene3D" id="3.40.50.720">
    <property type="entry name" value="NAD(P)-binding Rossmann-like Domain"/>
    <property type="match status" value="1"/>
</dbReference>
<gene>
    <name evidence="3" type="ORF">PK98_01425</name>
</gene>
<dbReference type="STRING" id="1572751.PK98_01425"/>
<keyword evidence="2" id="KW-0560">Oxidoreductase</keyword>
<evidence type="ECO:0000256" key="1">
    <source>
        <dbReference type="ARBA" id="ARBA00006484"/>
    </source>
</evidence>
<dbReference type="InterPro" id="IPR036291">
    <property type="entry name" value="NAD(P)-bd_dom_sf"/>
</dbReference>
<dbReference type="AlphaFoldDB" id="A0A0B2BVD8"/>
<dbReference type="PANTHER" id="PTHR44196">
    <property type="entry name" value="DEHYDROGENASE/REDUCTASE SDR FAMILY MEMBER 7B"/>
    <property type="match status" value="1"/>
</dbReference>
<protein>
    <submittedName>
        <fullName evidence="3">Oxidoreductase</fullName>
    </submittedName>
</protein>
<dbReference type="GO" id="GO:0016020">
    <property type="term" value="C:membrane"/>
    <property type="evidence" value="ECO:0007669"/>
    <property type="project" value="TreeGrafter"/>
</dbReference>
<proteinExistence type="inferred from homology"/>
<dbReference type="PRINTS" id="PR00081">
    <property type="entry name" value="GDHRDH"/>
</dbReference>
<evidence type="ECO:0000313" key="3">
    <source>
        <dbReference type="EMBL" id="KHL25404.1"/>
    </source>
</evidence>
<dbReference type="InterPro" id="IPR020904">
    <property type="entry name" value="Sc_DH/Rdtase_CS"/>
</dbReference>
<dbReference type="Pfam" id="PF00106">
    <property type="entry name" value="adh_short"/>
    <property type="match status" value="1"/>
</dbReference>
<evidence type="ECO:0000313" key="4">
    <source>
        <dbReference type="Proteomes" id="UP000030988"/>
    </source>
</evidence>
<reference evidence="3 4" key="1">
    <citation type="submission" date="2014-11" db="EMBL/GenBank/DDBJ databases">
        <title>Draft genome sequence of Kirrobacter mercurialis.</title>
        <authorList>
            <person name="Coil D.A."/>
            <person name="Eisen J.A."/>
        </authorList>
    </citation>
    <scope>NUCLEOTIDE SEQUENCE [LARGE SCALE GENOMIC DNA]</scope>
    <source>
        <strain evidence="3 4">Coronado</strain>
    </source>
</reference>
<comment type="caution">
    <text evidence="3">The sequence shown here is derived from an EMBL/GenBank/DDBJ whole genome shotgun (WGS) entry which is preliminary data.</text>
</comment>
<keyword evidence="4" id="KW-1185">Reference proteome</keyword>
<dbReference type="InterPro" id="IPR002347">
    <property type="entry name" value="SDR_fam"/>
</dbReference>